<keyword evidence="5 7" id="KW-1133">Transmembrane helix</keyword>
<name>G5ILS5_9FIRM</name>
<feature type="transmembrane region" description="Helical" evidence="7">
    <location>
        <begin position="125"/>
        <end position="142"/>
    </location>
</feature>
<accession>G5ILS5</accession>
<dbReference type="AlphaFoldDB" id="G5ILS5"/>
<dbReference type="HOGENOM" id="CLU_033863_4_0_9"/>
<keyword evidence="3" id="KW-1003">Cell membrane</keyword>
<comment type="caution">
    <text evidence="9">The sequence shown here is derived from an EMBL/GenBank/DDBJ whole genome shotgun (WGS) entry which is preliminary data.</text>
</comment>
<dbReference type="PATRIC" id="fig|742737.3.peg.4438"/>
<evidence type="ECO:0000256" key="4">
    <source>
        <dbReference type="ARBA" id="ARBA00022692"/>
    </source>
</evidence>
<comment type="subcellular location">
    <subcellularLocation>
        <location evidence="1">Cell membrane</location>
        <topology evidence="1">Multi-pass membrane protein</topology>
    </subcellularLocation>
</comment>
<sequence length="301" mass="31751">MLKMKKAVLFAILGNVIFGFSFLASKIALRTVDPVLLLAIRFTVAFVVLNVLLLLGAFKVRFKGKSLGVLIPMSICQPVIYFLCENYGLQYATSSFSGLMIAMIPAVTFLLATVILKEPFRMNKFAWALCSVAGVCVISVTGGGDGGVSVKGVLFLTGAVASGSLYAVLSRKCSDTFTAMERTYAMFAAGCVSFLAIAFTREGGNLVPACVQACKTPEFVGAVLYLAVVSSIVAFFSMNYAATYLPVTQTSSFANLATLVSIVAGVVFLGETFGAKEVVGAVLILCGVFMLNRADNKTAAA</sequence>
<feature type="transmembrane region" description="Helical" evidence="7">
    <location>
        <begin position="219"/>
        <end position="241"/>
    </location>
</feature>
<dbReference type="Gene3D" id="1.10.3730.20">
    <property type="match status" value="1"/>
</dbReference>
<feature type="transmembrane region" description="Helical" evidence="7">
    <location>
        <begin position="7"/>
        <end position="29"/>
    </location>
</feature>
<feature type="transmembrane region" description="Helical" evidence="7">
    <location>
        <begin position="148"/>
        <end position="169"/>
    </location>
</feature>
<dbReference type="InterPro" id="IPR037185">
    <property type="entry name" value="EmrE-like"/>
</dbReference>
<evidence type="ECO:0000313" key="10">
    <source>
        <dbReference type="Proteomes" id="UP000005384"/>
    </source>
</evidence>
<feature type="transmembrane region" description="Helical" evidence="7">
    <location>
        <begin position="181"/>
        <end position="199"/>
    </location>
</feature>
<evidence type="ECO:0000313" key="9">
    <source>
        <dbReference type="EMBL" id="EHI57344.1"/>
    </source>
</evidence>
<feature type="transmembrane region" description="Helical" evidence="7">
    <location>
        <begin position="35"/>
        <end position="55"/>
    </location>
</feature>
<dbReference type="RefSeq" id="WP_006782441.1">
    <property type="nucleotide sequence ID" value="NZ_CP040506.1"/>
</dbReference>
<evidence type="ECO:0000256" key="3">
    <source>
        <dbReference type="ARBA" id="ARBA00022475"/>
    </source>
</evidence>
<dbReference type="InterPro" id="IPR000620">
    <property type="entry name" value="EamA_dom"/>
</dbReference>
<evidence type="ECO:0000259" key="8">
    <source>
        <dbReference type="Pfam" id="PF00892"/>
    </source>
</evidence>
<keyword evidence="6 7" id="KW-0472">Membrane</keyword>
<dbReference type="GO" id="GO:0005886">
    <property type="term" value="C:plasma membrane"/>
    <property type="evidence" value="ECO:0007669"/>
    <property type="project" value="UniProtKB-SubCell"/>
</dbReference>
<feature type="transmembrane region" description="Helical" evidence="7">
    <location>
        <begin position="67"/>
        <end position="83"/>
    </location>
</feature>
<dbReference type="EMBL" id="ADLN01000120">
    <property type="protein sequence ID" value="EHI57344.1"/>
    <property type="molecule type" value="Genomic_DNA"/>
</dbReference>
<protein>
    <recommendedName>
        <fullName evidence="8">EamA domain-containing protein</fullName>
    </recommendedName>
</protein>
<dbReference type="PANTHER" id="PTHR32322">
    <property type="entry name" value="INNER MEMBRANE TRANSPORTER"/>
    <property type="match status" value="1"/>
</dbReference>
<evidence type="ECO:0000256" key="7">
    <source>
        <dbReference type="SAM" id="Phobius"/>
    </source>
</evidence>
<comment type="similarity">
    <text evidence="2">Belongs to the EamA transporter family.</text>
</comment>
<dbReference type="InterPro" id="IPR050638">
    <property type="entry name" value="AA-Vitamin_Transporters"/>
</dbReference>
<organism evidence="9 10">
    <name type="scientific">Hungatella hathewayi WAL-18680</name>
    <dbReference type="NCBI Taxonomy" id="742737"/>
    <lineage>
        <taxon>Bacteria</taxon>
        <taxon>Bacillati</taxon>
        <taxon>Bacillota</taxon>
        <taxon>Clostridia</taxon>
        <taxon>Lachnospirales</taxon>
        <taxon>Lachnospiraceae</taxon>
        <taxon>Hungatella</taxon>
    </lineage>
</organism>
<proteinExistence type="inferred from homology"/>
<keyword evidence="10" id="KW-1185">Reference proteome</keyword>
<feature type="transmembrane region" description="Helical" evidence="7">
    <location>
        <begin position="253"/>
        <end position="272"/>
    </location>
</feature>
<evidence type="ECO:0000256" key="1">
    <source>
        <dbReference type="ARBA" id="ARBA00004651"/>
    </source>
</evidence>
<gene>
    <name evidence="9" type="ORF">HMPREF9473_04453</name>
</gene>
<evidence type="ECO:0000256" key="2">
    <source>
        <dbReference type="ARBA" id="ARBA00007362"/>
    </source>
</evidence>
<feature type="domain" description="EamA" evidence="8">
    <location>
        <begin position="151"/>
        <end position="292"/>
    </location>
</feature>
<dbReference type="PANTHER" id="PTHR32322:SF18">
    <property type="entry name" value="S-ADENOSYLMETHIONINE_S-ADENOSYLHOMOCYSTEINE TRANSPORTER"/>
    <property type="match status" value="1"/>
</dbReference>
<feature type="domain" description="EamA" evidence="8">
    <location>
        <begin position="6"/>
        <end position="139"/>
    </location>
</feature>
<reference evidence="9 10" key="1">
    <citation type="submission" date="2011-08" db="EMBL/GenBank/DDBJ databases">
        <title>The Genome Sequence of Clostridium hathewayi WAL-18680.</title>
        <authorList>
            <consortium name="The Broad Institute Genome Sequencing Platform"/>
            <person name="Earl A."/>
            <person name="Ward D."/>
            <person name="Feldgarden M."/>
            <person name="Gevers D."/>
            <person name="Finegold S.M."/>
            <person name="Summanen P.H."/>
            <person name="Molitoris D.R."/>
            <person name="Song M."/>
            <person name="Daigneault M."/>
            <person name="Allen-Vercoe E."/>
            <person name="Young S.K."/>
            <person name="Zeng Q."/>
            <person name="Gargeya S."/>
            <person name="Fitzgerald M."/>
            <person name="Haas B."/>
            <person name="Abouelleil A."/>
            <person name="Alvarado L."/>
            <person name="Arachchi H.M."/>
            <person name="Berlin A."/>
            <person name="Brown A."/>
            <person name="Chapman S.B."/>
            <person name="Chen Z."/>
            <person name="Dunbar C."/>
            <person name="Freedman E."/>
            <person name="Gearin G."/>
            <person name="Gellesch M."/>
            <person name="Goldberg J."/>
            <person name="Griggs A."/>
            <person name="Gujja S."/>
            <person name="Heiman D."/>
            <person name="Howarth C."/>
            <person name="Larson L."/>
            <person name="Lui A."/>
            <person name="MacDonald P.J.P."/>
            <person name="Montmayeur A."/>
            <person name="Murphy C."/>
            <person name="Neiman D."/>
            <person name="Pearson M."/>
            <person name="Priest M."/>
            <person name="Roberts A."/>
            <person name="Saif S."/>
            <person name="Shea T."/>
            <person name="Shenoy N."/>
            <person name="Sisk P."/>
            <person name="Stolte C."/>
            <person name="Sykes S."/>
            <person name="Wortman J."/>
            <person name="Nusbaum C."/>
            <person name="Birren B."/>
        </authorList>
    </citation>
    <scope>NUCLEOTIDE SEQUENCE [LARGE SCALE GENOMIC DNA]</scope>
    <source>
        <strain evidence="9 10">WAL-18680</strain>
    </source>
</reference>
<dbReference type="SUPFAM" id="SSF103481">
    <property type="entry name" value="Multidrug resistance efflux transporter EmrE"/>
    <property type="match status" value="2"/>
</dbReference>
<dbReference type="Pfam" id="PF00892">
    <property type="entry name" value="EamA"/>
    <property type="match status" value="2"/>
</dbReference>
<keyword evidence="4 7" id="KW-0812">Transmembrane</keyword>
<evidence type="ECO:0000256" key="6">
    <source>
        <dbReference type="ARBA" id="ARBA00023136"/>
    </source>
</evidence>
<feature type="transmembrane region" description="Helical" evidence="7">
    <location>
        <begin position="95"/>
        <end position="116"/>
    </location>
</feature>
<evidence type="ECO:0000256" key="5">
    <source>
        <dbReference type="ARBA" id="ARBA00022989"/>
    </source>
</evidence>
<dbReference type="Proteomes" id="UP000005384">
    <property type="component" value="Unassembled WGS sequence"/>
</dbReference>
<dbReference type="OrthoDB" id="37139at2"/>